<dbReference type="EMBL" id="BTRK01000004">
    <property type="protein sequence ID" value="GMR47629.1"/>
    <property type="molecule type" value="Genomic_DNA"/>
</dbReference>
<keyword evidence="3" id="KW-1185">Reference proteome</keyword>
<sequence length="91" mass="10574">NVSLSLRRSEMSWRRSQCNGGPSTSTQDPVDSLDLLRIPEKEMEKESKMIPLKRQIWIKDEREGYRLADLLDSVSDDLIVAIHNEKGIYER</sequence>
<feature type="non-terminal residue" evidence="2">
    <location>
        <position position="91"/>
    </location>
</feature>
<proteinExistence type="predicted"/>
<protein>
    <submittedName>
        <fullName evidence="2">Uncharacterized protein</fullName>
    </submittedName>
</protein>
<accession>A0AAN5CNF7</accession>
<comment type="caution">
    <text evidence="2">The sequence shown here is derived from an EMBL/GenBank/DDBJ whole genome shotgun (WGS) entry which is preliminary data.</text>
</comment>
<evidence type="ECO:0000313" key="2">
    <source>
        <dbReference type="EMBL" id="GMR47629.1"/>
    </source>
</evidence>
<feature type="compositionally biased region" description="Polar residues" evidence="1">
    <location>
        <begin position="14"/>
        <end position="29"/>
    </location>
</feature>
<dbReference type="AlphaFoldDB" id="A0AAN5CNF7"/>
<name>A0AAN5CNF7_9BILA</name>
<evidence type="ECO:0000256" key="1">
    <source>
        <dbReference type="SAM" id="MobiDB-lite"/>
    </source>
</evidence>
<evidence type="ECO:0000313" key="3">
    <source>
        <dbReference type="Proteomes" id="UP001328107"/>
    </source>
</evidence>
<feature type="non-terminal residue" evidence="2">
    <location>
        <position position="1"/>
    </location>
</feature>
<reference evidence="3" key="1">
    <citation type="submission" date="2022-10" db="EMBL/GenBank/DDBJ databases">
        <title>Genome assembly of Pristionchus species.</title>
        <authorList>
            <person name="Yoshida K."/>
            <person name="Sommer R.J."/>
        </authorList>
    </citation>
    <scope>NUCLEOTIDE SEQUENCE [LARGE SCALE GENOMIC DNA]</scope>
    <source>
        <strain evidence="3">RS5460</strain>
    </source>
</reference>
<gene>
    <name evidence="2" type="ORF">PMAYCL1PPCAC_17824</name>
</gene>
<organism evidence="2 3">
    <name type="scientific">Pristionchus mayeri</name>
    <dbReference type="NCBI Taxonomy" id="1317129"/>
    <lineage>
        <taxon>Eukaryota</taxon>
        <taxon>Metazoa</taxon>
        <taxon>Ecdysozoa</taxon>
        <taxon>Nematoda</taxon>
        <taxon>Chromadorea</taxon>
        <taxon>Rhabditida</taxon>
        <taxon>Rhabditina</taxon>
        <taxon>Diplogasteromorpha</taxon>
        <taxon>Diplogasteroidea</taxon>
        <taxon>Neodiplogasteridae</taxon>
        <taxon>Pristionchus</taxon>
    </lineage>
</organism>
<dbReference type="Proteomes" id="UP001328107">
    <property type="component" value="Unassembled WGS sequence"/>
</dbReference>
<feature type="region of interest" description="Disordered" evidence="1">
    <location>
        <begin position="1"/>
        <end position="30"/>
    </location>
</feature>